<organism evidence="1 2">
    <name type="scientific">Papaver atlanticum</name>
    <dbReference type="NCBI Taxonomy" id="357466"/>
    <lineage>
        <taxon>Eukaryota</taxon>
        <taxon>Viridiplantae</taxon>
        <taxon>Streptophyta</taxon>
        <taxon>Embryophyta</taxon>
        <taxon>Tracheophyta</taxon>
        <taxon>Spermatophyta</taxon>
        <taxon>Magnoliopsida</taxon>
        <taxon>Ranunculales</taxon>
        <taxon>Papaveraceae</taxon>
        <taxon>Papaveroideae</taxon>
        <taxon>Papaver</taxon>
    </lineage>
</organism>
<protein>
    <submittedName>
        <fullName evidence="1">Uncharacterized protein</fullName>
    </submittedName>
</protein>
<gene>
    <name evidence="1" type="ORF">MKW98_003856</name>
</gene>
<dbReference type="Proteomes" id="UP001202328">
    <property type="component" value="Unassembled WGS sequence"/>
</dbReference>
<name>A0AAD4TCZ8_9MAGN</name>
<dbReference type="AlphaFoldDB" id="A0AAD4TCZ8"/>
<proteinExistence type="predicted"/>
<reference evidence="1" key="1">
    <citation type="submission" date="2022-04" db="EMBL/GenBank/DDBJ databases">
        <title>A functionally conserved STORR gene fusion in Papaver species that diverged 16.8 million years ago.</title>
        <authorList>
            <person name="Catania T."/>
        </authorList>
    </citation>
    <scope>NUCLEOTIDE SEQUENCE</scope>
    <source>
        <strain evidence="1">S-188037</strain>
    </source>
</reference>
<sequence length="87" mass="9942">MWNSSKEHPQSCEICRRPGILLNPILVCHDCKVSLQLGCYRSVKVCMVALVVLLEGQLKDYVCIPSVVRLKLCNMLKKLRSIKQTRN</sequence>
<evidence type="ECO:0000313" key="1">
    <source>
        <dbReference type="EMBL" id="KAI3950373.1"/>
    </source>
</evidence>
<comment type="caution">
    <text evidence="1">The sequence shown here is derived from an EMBL/GenBank/DDBJ whole genome shotgun (WGS) entry which is preliminary data.</text>
</comment>
<evidence type="ECO:0000313" key="2">
    <source>
        <dbReference type="Proteomes" id="UP001202328"/>
    </source>
</evidence>
<keyword evidence="2" id="KW-1185">Reference proteome</keyword>
<accession>A0AAD4TCZ8</accession>
<dbReference type="EMBL" id="JAJJMB010002868">
    <property type="protein sequence ID" value="KAI3950373.1"/>
    <property type="molecule type" value="Genomic_DNA"/>
</dbReference>